<evidence type="ECO:0000256" key="7">
    <source>
        <dbReference type="ARBA" id="ARBA00032272"/>
    </source>
</evidence>
<dbReference type="PANTHER" id="PTHR11839">
    <property type="entry name" value="UDP/ADP-SUGAR PYROPHOSPHATASE"/>
    <property type="match status" value="1"/>
</dbReference>
<dbReference type="InterPro" id="IPR020084">
    <property type="entry name" value="NUDIX_hydrolase_CS"/>
</dbReference>
<comment type="catalytic activity">
    <reaction evidence="1">
        <text>GDP-alpha-D-mannose + H2O = alpha-D-mannose 1-phosphate + GMP + 2 H(+)</text>
        <dbReference type="Rhea" id="RHEA:27978"/>
        <dbReference type="ChEBI" id="CHEBI:15377"/>
        <dbReference type="ChEBI" id="CHEBI:15378"/>
        <dbReference type="ChEBI" id="CHEBI:57527"/>
        <dbReference type="ChEBI" id="CHEBI:58115"/>
        <dbReference type="ChEBI" id="CHEBI:58409"/>
    </reaction>
</comment>
<dbReference type="EMBL" id="JACWUN010000003">
    <property type="protein sequence ID" value="MBD1399689.1"/>
    <property type="molecule type" value="Genomic_DNA"/>
</dbReference>
<name>A0A8J6UNL0_9BACT</name>
<evidence type="ECO:0000256" key="2">
    <source>
        <dbReference type="ARBA" id="ARBA00001946"/>
    </source>
</evidence>
<gene>
    <name evidence="9" type="ORF">ICT70_03305</name>
</gene>
<accession>A0A8J6UNL0</accession>
<proteinExistence type="inferred from homology"/>
<sequence length="174" mass="19420">MTRLTQEMLYQGRIFDITREQHRMPDGRESTFEFLRHPGGCAVLPVMADGRLLLIRQFRPSIGDTICEIPAGRLEPGEDPAGCVRRELVEEVGYHAAGLESLGFIYSSIGFCDEKIYLFVATDLEQTETALEPDEFIEPLVVDLETALAMITAGAITDAKTQVALLRYALNKRV</sequence>
<dbReference type="SUPFAM" id="SSF55811">
    <property type="entry name" value="Nudix"/>
    <property type="match status" value="1"/>
</dbReference>
<dbReference type="FunFam" id="3.90.79.10:FF:000024">
    <property type="entry name" value="ADP-ribose pyrophosphatase"/>
    <property type="match status" value="1"/>
</dbReference>
<keyword evidence="5 9" id="KW-0378">Hydrolase</keyword>
<dbReference type="AlphaFoldDB" id="A0A8J6UNL0"/>
<comment type="similarity">
    <text evidence="3">Belongs to the Nudix hydrolase family. NudK subfamily.</text>
</comment>
<keyword evidence="10" id="KW-1185">Reference proteome</keyword>
<dbReference type="Proteomes" id="UP000632828">
    <property type="component" value="Unassembled WGS sequence"/>
</dbReference>
<dbReference type="GO" id="GO:0006753">
    <property type="term" value="P:nucleoside phosphate metabolic process"/>
    <property type="evidence" value="ECO:0007669"/>
    <property type="project" value="TreeGrafter"/>
</dbReference>
<dbReference type="RefSeq" id="WP_191153966.1">
    <property type="nucleotide sequence ID" value="NZ_JACWUN010000003.1"/>
</dbReference>
<dbReference type="Pfam" id="PF00293">
    <property type="entry name" value="NUDIX"/>
    <property type="match status" value="1"/>
</dbReference>
<feature type="domain" description="Nudix hydrolase" evidence="8">
    <location>
        <begin position="35"/>
        <end position="164"/>
    </location>
</feature>
<evidence type="ECO:0000256" key="1">
    <source>
        <dbReference type="ARBA" id="ARBA00000847"/>
    </source>
</evidence>
<dbReference type="PROSITE" id="PS00893">
    <property type="entry name" value="NUDIX_BOX"/>
    <property type="match status" value="1"/>
</dbReference>
<dbReference type="PROSITE" id="PS51462">
    <property type="entry name" value="NUDIX"/>
    <property type="match status" value="1"/>
</dbReference>
<evidence type="ECO:0000256" key="6">
    <source>
        <dbReference type="ARBA" id="ARBA00032162"/>
    </source>
</evidence>
<dbReference type="InterPro" id="IPR000086">
    <property type="entry name" value="NUDIX_hydrolase_dom"/>
</dbReference>
<protein>
    <recommendedName>
        <fullName evidence="4">GDP-mannose pyrophosphatase</fullName>
    </recommendedName>
    <alternativeName>
        <fullName evidence="6">GDP-mannose hydrolase</fullName>
    </alternativeName>
    <alternativeName>
        <fullName evidence="7">GDPMK</fullName>
    </alternativeName>
</protein>
<dbReference type="GO" id="GO:0016787">
    <property type="term" value="F:hydrolase activity"/>
    <property type="evidence" value="ECO:0007669"/>
    <property type="project" value="UniProtKB-KW"/>
</dbReference>
<comment type="cofactor">
    <cofactor evidence="2">
        <name>Mg(2+)</name>
        <dbReference type="ChEBI" id="CHEBI:18420"/>
    </cofactor>
</comment>
<evidence type="ECO:0000256" key="5">
    <source>
        <dbReference type="ARBA" id="ARBA00022801"/>
    </source>
</evidence>
<dbReference type="Gene3D" id="3.90.79.10">
    <property type="entry name" value="Nucleoside Triphosphate Pyrophosphohydrolase"/>
    <property type="match status" value="1"/>
</dbReference>
<evidence type="ECO:0000313" key="10">
    <source>
        <dbReference type="Proteomes" id="UP000632828"/>
    </source>
</evidence>
<comment type="caution">
    <text evidence="9">The sequence shown here is derived from an EMBL/GenBank/DDBJ whole genome shotgun (WGS) entry which is preliminary data.</text>
</comment>
<dbReference type="GO" id="GO:0005829">
    <property type="term" value="C:cytosol"/>
    <property type="evidence" value="ECO:0007669"/>
    <property type="project" value="TreeGrafter"/>
</dbReference>
<evidence type="ECO:0000313" key="9">
    <source>
        <dbReference type="EMBL" id="MBD1399689.1"/>
    </source>
</evidence>
<evidence type="ECO:0000256" key="3">
    <source>
        <dbReference type="ARBA" id="ARBA00007275"/>
    </source>
</evidence>
<dbReference type="InterPro" id="IPR015797">
    <property type="entry name" value="NUDIX_hydrolase-like_dom_sf"/>
</dbReference>
<organism evidence="9 10">
    <name type="scientific">Pelovirga terrestris</name>
    <dbReference type="NCBI Taxonomy" id="2771352"/>
    <lineage>
        <taxon>Bacteria</taxon>
        <taxon>Pseudomonadati</taxon>
        <taxon>Thermodesulfobacteriota</taxon>
        <taxon>Desulfuromonadia</taxon>
        <taxon>Geobacterales</taxon>
        <taxon>Geobacteraceae</taxon>
        <taxon>Pelovirga</taxon>
    </lineage>
</organism>
<evidence type="ECO:0000259" key="8">
    <source>
        <dbReference type="PROSITE" id="PS51462"/>
    </source>
</evidence>
<evidence type="ECO:0000256" key="4">
    <source>
        <dbReference type="ARBA" id="ARBA00016377"/>
    </source>
</evidence>
<dbReference type="PANTHER" id="PTHR11839:SF18">
    <property type="entry name" value="NUDIX HYDROLASE DOMAIN-CONTAINING PROTEIN"/>
    <property type="match status" value="1"/>
</dbReference>
<dbReference type="GO" id="GO:0019693">
    <property type="term" value="P:ribose phosphate metabolic process"/>
    <property type="evidence" value="ECO:0007669"/>
    <property type="project" value="TreeGrafter"/>
</dbReference>
<reference evidence="9" key="1">
    <citation type="submission" date="2020-09" db="EMBL/GenBank/DDBJ databases">
        <title>Pelobacter alkaliphilus sp. nov., a novel anaerobic arsenate-reducing bacterium from terrestrial mud volcano.</title>
        <authorList>
            <person name="Khomyakova M.A."/>
            <person name="Merkel A.Y."/>
            <person name="Slobodkin A.I."/>
        </authorList>
    </citation>
    <scope>NUCLEOTIDE SEQUENCE</scope>
    <source>
        <strain evidence="9">M08fum</strain>
    </source>
</reference>